<dbReference type="SMART" id="SM00194">
    <property type="entry name" value="PTPc"/>
    <property type="match status" value="1"/>
</dbReference>
<dbReference type="PANTHER" id="PTHR46163:SF2">
    <property type="entry name" value="PROTEIN-TYROSINE PHOSPHATASE"/>
    <property type="match status" value="1"/>
</dbReference>
<dbReference type="Pfam" id="PF00102">
    <property type="entry name" value="Y_phosphatase"/>
    <property type="match status" value="1"/>
</dbReference>
<feature type="domain" description="Tyrosine specific protein phosphatases" evidence="2">
    <location>
        <begin position="213"/>
        <end position="285"/>
    </location>
</feature>
<evidence type="ECO:0000313" key="5">
    <source>
        <dbReference type="WBParaSite" id="TCLT_0000072601-mRNA-1"/>
    </source>
</evidence>
<dbReference type="SMART" id="SM00404">
    <property type="entry name" value="PTPc_motif"/>
    <property type="match status" value="1"/>
</dbReference>
<sequence>MERESRPGRRRTTTLRRGVDNRDMFSQMKIFCIAAIETGVQGLMKEFNQIRANSIPPAQLVKTAFDRNPEKNRYKDVFCVDETRVVLNYPSQTEDYIHANWVDVASVKRRFICTQAPKENTVDDFWRMVWQEGCRSIIMLCNIIECGKKKCEQYWPAEEGESKQYGTVKVTCNRVVQEEKMLTISNLIITTGSNNVLIEHIAWNDWPDRGVPNNFLAPFRLLQRIKNQTHVVIHCSAGIGRTGTIVGLDVADTMFNDGMKVNMRDVVRELRLQRHGSVQTDIQYVYIHRCILALSENRKVRILYLFIS</sequence>
<organism evidence="5">
    <name type="scientific">Thelazia callipaeda</name>
    <name type="common">Oriental eyeworm</name>
    <name type="synonym">Parasitic nematode</name>
    <dbReference type="NCBI Taxonomy" id="103827"/>
    <lineage>
        <taxon>Eukaryota</taxon>
        <taxon>Metazoa</taxon>
        <taxon>Ecdysozoa</taxon>
        <taxon>Nematoda</taxon>
        <taxon>Chromadorea</taxon>
        <taxon>Rhabditida</taxon>
        <taxon>Spirurina</taxon>
        <taxon>Spiruromorpha</taxon>
        <taxon>Thelazioidea</taxon>
        <taxon>Thelaziidae</taxon>
        <taxon>Thelazia</taxon>
    </lineage>
</organism>
<reference evidence="5" key="1">
    <citation type="submission" date="2017-02" db="UniProtKB">
        <authorList>
            <consortium name="WormBaseParasite"/>
        </authorList>
    </citation>
    <scope>IDENTIFICATION</scope>
</reference>
<protein>
    <submittedName>
        <fullName evidence="5">Protein-tyrosine phosphatase</fullName>
    </submittedName>
</protein>
<gene>
    <name evidence="3" type="ORF">TCLT_LOCUS727</name>
</gene>
<feature type="domain" description="Tyrosine-protein phosphatase" evidence="1">
    <location>
        <begin position="43"/>
        <end position="294"/>
    </location>
</feature>
<dbReference type="PANTHER" id="PTHR46163">
    <property type="entry name" value="TYROSINE-PROTEIN PHOSPHATASE-RELATED"/>
    <property type="match status" value="1"/>
</dbReference>
<dbReference type="PROSITE" id="PS50056">
    <property type="entry name" value="TYR_PHOSPHATASE_2"/>
    <property type="match status" value="1"/>
</dbReference>
<dbReference type="Gene3D" id="3.90.190.10">
    <property type="entry name" value="Protein tyrosine phosphatase superfamily"/>
    <property type="match status" value="1"/>
</dbReference>
<dbReference type="PRINTS" id="PR00700">
    <property type="entry name" value="PRTYPHPHTASE"/>
</dbReference>
<dbReference type="GO" id="GO:0004725">
    <property type="term" value="F:protein tyrosine phosphatase activity"/>
    <property type="evidence" value="ECO:0007669"/>
    <property type="project" value="InterPro"/>
</dbReference>
<dbReference type="InterPro" id="IPR016130">
    <property type="entry name" value="Tyr_Pase_AS"/>
</dbReference>
<name>A0A0N5CKW1_THECL</name>
<dbReference type="Proteomes" id="UP000276776">
    <property type="component" value="Unassembled WGS sequence"/>
</dbReference>
<dbReference type="InterPro" id="IPR052782">
    <property type="entry name" value="Oocyte-zygote_transition_reg"/>
</dbReference>
<dbReference type="CDD" id="cd00047">
    <property type="entry name" value="PTPc"/>
    <property type="match status" value="1"/>
</dbReference>
<dbReference type="OMA" id="CNIMELG"/>
<dbReference type="EMBL" id="UYYF01000061">
    <property type="protein sequence ID" value="VDM95803.1"/>
    <property type="molecule type" value="Genomic_DNA"/>
</dbReference>
<dbReference type="AlphaFoldDB" id="A0A0N5CKW1"/>
<dbReference type="STRING" id="103827.A0A0N5CKW1"/>
<dbReference type="SUPFAM" id="SSF52799">
    <property type="entry name" value="(Phosphotyrosine protein) phosphatases II"/>
    <property type="match status" value="1"/>
</dbReference>
<evidence type="ECO:0000259" key="2">
    <source>
        <dbReference type="PROSITE" id="PS50056"/>
    </source>
</evidence>
<dbReference type="WBParaSite" id="TCLT_0000072601-mRNA-1">
    <property type="protein sequence ID" value="TCLT_0000072601-mRNA-1"/>
    <property type="gene ID" value="TCLT_0000072601"/>
</dbReference>
<keyword evidence="4" id="KW-1185">Reference proteome</keyword>
<evidence type="ECO:0000313" key="3">
    <source>
        <dbReference type="EMBL" id="VDM95803.1"/>
    </source>
</evidence>
<dbReference type="PROSITE" id="PS00383">
    <property type="entry name" value="TYR_PHOSPHATASE_1"/>
    <property type="match status" value="1"/>
</dbReference>
<dbReference type="OrthoDB" id="8609993at2759"/>
<accession>A0A0N5CKW1</accession>
<dbReference type="PROSITE" id="PS50055">
    <property type="entry name" value="TYR_PHOSPHATASE_PTP"/>
    <property type="match status" value="1"/>
</dbReference>
<dbReference type="InterPro" id="IPR000387">
    <property type="entry name" value="Tyr_Pase_dom"/>
</dbReference>
<evidence type="ECO:0000259" key="1">
    <source>
        <dbReference type="PROSITE" id="PS50055"/>
    </source>
</evidence>
<dbReference type="InterPro" id="IPR003595">
    <property type="entry name" value="Tyr_Pase_cat"/>
</dbReference>
<evidence type="ECO:0000313" key="4">
    <source>
        <dbReference type="Proteomes" id="UP000276776"/>
    </source>
</evidence>
<reference evidence="3 4" key="2">
    <citation type="submission" date="2018-11" db="EMBL/GenBank/DDBJ databases">
        <authorList>
            <consortium name="Pathogen Informatics"/>
        </authorList>
    </citation>
    <scope>NUCLEOTIDE SEQUENCE [LARGE SCALE GENOMIC DNA]</scope>
</reference>
<dbReference type="InterPro" id="IPR000242">
    <property type="entry name" value="PTP_cat"/>
</dbReference>
<dbReference type="InterPro" id="IPR029021">
    <property type="entry name" value="Prot-tyrosine_phosphatase-like"/>
</dbReference>
<proteinExistence type="predicted"/>